<keyword evidence="3" id="KW-1185">Reference proteome</keyword>
<dbReference type="EMBL" id="JPWA01000037">
    <property type="protein sequence ID" value="RCK04081.1"/>
    <property type="molecule type" value="Genomic_DNA"/>
</dbReference>
<feature type="non-terminal residue" evidence="2">
    <location>
        <position position="1"/>
    </location>
</feature>
<dbReference type="AlphaFoldDB" id="A0A367U7T9"/>
<comment type="caution">
    <text evidence="2">The sequence shown here is derived from an EMBL/GenBank/DDBJ whole genome shotgun (WGS) entry which is preliminary data.</text>
</comment>
<evidence type="ECO:0000256" key="1">
    <source>
        <dbReference type="SAM" id="MobiDB-lite"/>
    </source>
</evidence>
<proteinExistence type="predicted"/>
<accession>A0A367U7T9</accession>
<gene>
    <name evidence="2" type="ORF">TH5_21575</name>
</gene>
<protein>
    <submittedName>
        <fullName evidence="2">Uncharacterized protein</fullName>
    </submittedName>
</protein>
<feature type="compositionally biased region" description="Basic residues" evidence="1">
    <location>
        <begin position="45"/>
        <end position="59"/>
    </location>
</feature>
<evidence type="ECO:0000313" key="2">
    <source>
        <dbReference type="EMBL" id="RCK04081.1"/>
    </source>
</evidence>
<feature type="compositionally biased region" description="Basic and acidic residues" evidence="1">
    <location>
        <begin position="70"/>
        <end position="80"/>
    </location>
</feature>
<name>A0A367U7T9_9PROT</name>
<sequence length="80" mass="8263">PPKAASEDSDQPSLDIAPADNADADTSADGEEKKPRKAAAGTSRTRGRHPTARRGRSRAAGREDGEEGSSEDKSAETVSA</sequence>
<organism evidence="2 3">
    <name type="scientific">Thalassospira xianhensis MCCC 1A02616</name>
    <dbReference type="NCBI Taxonomy" id="1177929"/>
    <lineage>
        <taxon>Bacteria</taxon>
        <taxon>Pseudomonadati</taxon>
        <taxon>Pseudomonadota</taxon>
        <taxon>Alphaproteobacteria</taxon>
        <taxon>Rhodospirillales</taxon>
        <taxon>Thalassospiraceae</taxon>
        <taxon>Thalassospira</taxon>
    </lineage>
</organism>
<feature type="region of interest" description="Disordered" evidence="1">
    <location>
        <begin position="1"/>
        <end position="80"/>
    </location>
</feature>
<evidence type="ECO:0000313" key="3">
    <source>
        <dbReference type="Proteomes" id="UP000252419"/>
    </source>
</evidence>
<dbReference type="Proteomes" id="UP000252419">
    <property type="component" value="Unassembled WGS sequence"/>
</dbReference>
<reference evidence="2 3" key="1">
    <citation type="submission" date="2014-07" db="EMBL/GenBank/DDBJ databases">
        <title>Draft genome sequence of Thalassospira xianhensis P-4 (MCCC 1A02616).</title>
        <authorList>
            <person name="Lai Q."/>
            <person name="Shao Z."/>
        </authorList>
    </citation>
    <scope>NUCLEOTIDE SEQUENCE [LARGE SCALE GENOMIC DNA]</scope>
    <source>
        <strain evidence="2 3">MCCC 1A02616</strain>
    </source>
</reference>